<sequence>MSERTVVITGASDGIGAAAAGQLHALGFRVVVVGRSAEKSAAVAERLGADHLTADFSNLDDVRALADAINERYPRIDALLNNAGGVMGKRRHTDDGYELTLQVNHLAPFLLTNLLLGKLLASDATVVNTSSVANRVWGKININDLGNANRYTPHKAYGDAKLMNLLFTRELHRRFHQDGLNAAAFHPGVIATNFAAGSASLLRPLYRNPIAGRILGTPVQGADTMVWLTVARPGTDWKPGEYYAGRKRARANRQADDPALAAELWDHSAAMVGLK</sequence>
<dbReference type="EMBL" id="CP090958">
    <property type="protein sequence ID" value="WGW11305.1"/>
    <property type="molecule type" value="Genomic_DNA"/>
</dbReference>
<dbReference type="Gene3D" id="3.40.50.720">
    <property type="entry name" value="NAD(P)-binding Rossmann-like Domain"/>
    <property type="match status" value="1"/>
</dbReference>
<gene>
    <name evidence="2" type="ORF">LWF01_14595</name>
</gene>
<dbReference type="RefSeq" id="WP_349638092.1">
    <property type="nucleotide sequence ID" value="NZ_CP090958.1"/>
</dbReference>
<evidence type="ECO:0000313" key="3">
    <source>
        <dbReference type="Proteomes" id="UP001209083"/>
    </source>
</evidence>
<dbReference type="InterPro" id="IPR002347">
    <property type="entry name" value="SDR_fam"/>
</dbReference>
<dbReference type="PRINTS" id="PR00081">
    <property type="entry name" value="GDHRDH"/>
</dbReference>
<proteinExistence type="predicted"/>
<reference evidence="2 3" key="1">
    <citation type="submission" date="2023-05" db="EMBL/GenBank/DDBJ databases">
        <title>Lithophilousrod everest ZFBP1038 complete genpme.</title>
        <authorList>
            <person name="Tian M."/>
        </authorList>
    </citation>
    <scope>NUCLEOTIDE SEQUENCE [LARGE SCALE GENOMIC DNA]</scope>
    <source>
        <strain evidence="2 3">ZFBP1038</strain>
    </source>
</reference>
<keyword evidence="1" id="KW-0560">Oxidoreductase</keyword>
<protein>
    <submittedName>
        <fullName evidence="2">SDR family NAD(P)-dependent oxidoreductase</fullName>
    </submittedName>
</protein>
<dbReference type="SUPFAM" id="SSF51735">
    <property type="entry name" value="NAD(P)-binding Rossmann-fold domains"/>
    <property type="match status" value="1"/>
</dbReference>
<organism evidence="2 3">
    <name type="scientific">Saxibacter everestensis</name>
    <dbReference type="NCBI Taxonomy" id="2909229"/>
    <lineage>
        <taxon>Bacteria</taxon>
        <taxon>Bacillati</taxon>
        <taxon>Actinomycetota</taxon>
        <taxon>Actinomycetes</taxon>
        <taxon>Micrococcales</taxon>
        <taxon>Brevibacteriaceae</taxon>
        <taxon>Saxibacter</taxon>
    </lineage>
</organism>
<dbReference type="PANTHER" id="PTHR43157">
    <property type="entry name" value="PHOSPHATIDYLINOSITOL-GLYCAN BIOSYNTHESIS CLASS F PROTEIN-RELATED"/>
    <property type="match status" value="1"/>
</dbReference>
<keyword evidence="3" id="KW-1185">Reference proteome</keyword>
<dbReference type="Pfam" id="PF00106">
    <property type="entry name" value="adh_short"/>
    <property type="match status" value="1"/>
</dbReference>
<dbReference type="InterPro" id="IPR036291">
    <property type="entry name" value="NAD(P)-bd_dom_sf"/>
</dbReference>
<evidence type="ECO:0000313" key="2">
    <source>
        <dbReference type="EMBL" id="WGW11305.1"/>
    </source>
</evidence>
<dbReference type="Proteomes" id="UP001209083">
    <property type="component" value="Chromosome"/>
</dbReference>
<evidence type="ECO:0000256" key="1">
    <source>
        <dbReference type="ARBA" id="ARBA00023002"/>
    </source>
</evidence>
<name>A0ABY8QSC7_9MICO</name>
<dbReference type="PANTHER" id="PTHR43157:SF31">
    <property type="entry name" value="PHOSPHATIDYLINOSITOL-GLYCAN BIOSYNTHESIS CLASS F PROTEIN"/>
    <property type="match status" value="1"/>
</dbReference>
<accession>A0ABY8QSC7</accession>